<feature type="domain" description="Dehydrogenase E1 component" evidence="4">
    <location>
        <begin position="20"/>
        <end position="318"/>
    </location>
</feature>
<dbReference type="PANTHER" id="PTHR11516:SF60">
    <property type="entry name" value="PYRUVATE DEHYDROGENASE E1 COMPONENT SUBUNIT ALPHA"/>
    <property type="match status" value="1"/>
</dbReference>
<evidence type="ECO:0000256" key="2">
    <source>
        <dbReference type="ARBA" id="ARBA00023002"/>
    </source>
</evidence>
<dbReference type="InterPro" id="IPR029061">
    <property type="entry name" value="THDP-binding"/>
</dbReference>
<dbReference type="InterPro" id="IPR050642">
    <property type="entry name" value="PDH_E1_Alpha_Subunit"/>
</dbReference>
<reference evidence="5 6" key="1">
    <citation type="submission" date="2020-08" db="EMBL/GenBank/DDBJ databases">
        <title>Sequencing the genomes of 1000 actinobacteria strains.</title>
        <authorList>
            <person name="Klenk H.-P."/>
        </authorList>
    </citation>
    <scope>NUCLEOTIDE SEQUENCE [LARGE SCALE GENOMIC DNA]</scope>
    <source>
        <strain evidence="5 6">DSM 45790</strain>
    </source>
</reference>
<dbReference type="Proteomes" id="UP000588112">
    <property type="component" value="Unassembled WGS sequence"/>
</dbReference>
<dbReference type="EMBL" id="JACHBR010000001">
    <property type="protein sequence ID" value="MBB5626096.1"/>
    <property type="molecule type" value="Genomic_DNA"/>
</dbReference>
<comment type="caution">
    <text evidence="5">The sequence shown here is derived from an EMBL/GenBank/DDBJ whole genome shotgun (WGS) entry which is preliminary data.</text>
</comment>
<gene>
    <name evidence="5" type="ORF">BJ981_001795</name>
</gene>
<organism evidence="5 6">
    <name type="scientific">Sphaerisporangium krabiense</name>
    <dbReference type="NCBI Taxonomy" id="763782"/>
    <lineage>
        <taxon>Bacteria</taxon>
        <taxon>Bacillati</taxon>
        <taxon>Actinomycetota</taxon>
        <taxon>Actinomycetes</taxon>
        <taxon>Streptosporangiales</taxon>
        <taxon>Streptosporangiaceae</taxon>
        <taxon>Sphaerisporangium</taxon>
    </lineage>
</organism>
<dbReference type="Pfam" id="PF00676">
    <property type="entry name" value="E1_dh"/>
    <property type="match status" value="1"/>
</dbReference>
<dbReference type="PANTHER" id="PTHR11516">
    <property type="entry name" value="PYRUVATE DEHYDROGENASE E1 COMPONENT, ALPHA SUBUNIT BACTERIAL AND ORGANELLAR"/>
    <property type="match status" value="1"/>
</dbReference>
<evidence type="ECO:0000256" key="1">
    <source>
        <dbReference type="ARBA" id="ARBA00001964"/>
    </source>
</evidence>
<dbReference type="GO" id="GO:0006086">
    <property type="term" value="P:pyruvate decarboxylation to acetyl-CoA"/>
    <property type="evidence" value="ECO:0007669"/>
    <property type="project" value="TreeGrafter"/>
</dbReference>
<accession>A0A7W8Z2A5</accession>
<keyword evidence="2 5" id="KW-0560">Oxidoreductase</keyword>
<evidence type="ECO:0000259" key="4">
    <source>
        <dbReference type="Pfam" id="PF00676"/>
    </source>
</evidence>
<name>A0A7W8Z2A5_9ACTN</name>
<dbReference type="InterPro" id="IPR001017">
    <property type="entry name" value="DH_E1"/>
</dbReference>
<dbReference type="AlphaFoldDB" id="A0A7W8Z2A5"/>
<dbReference type="EC" id="1.2.4.1" evidence="5"/>
<protein>
    <submittedName>
        <fullName evidence="5">Pyruvate dehydrogenase E1 component alpha subunit</fullName>
        <ecNumber evidence="5">1.2.4.1</ecNumber>
    </submittedName>
</protein>
<evidence type="ECO:0000256" key="3">
    <source>
        <dbReference type="ARBA" id="ARBA00023052"/>
    </source>
</evidence>
<sequence>MTDVMRGAALAREEQLEMLRQMVRIRRFEERLALLFKRGRLPGFVHLYLGEEAVAVGVCSALRDDDRITSTHRGHGHLIAKGAQVDRMMAELFGRVDGYCRGKGGSMHIVDFSLGIIGTNGIVGGGIPIGTGSAWGDKQLGRDNVTVTFFGDGASNQGVFFEAMNLAAIWKLPVVFVCENNGYTEWTPTHRLTAGKIADRGAAMGIPGVQVDGNDVLAVRQATEEAVARARAGEGPSLIEAATYRWHGHNEGEEAFAGQYRPQDEQDEWRTKEPIARFRRQLIDAGIAGEEELDRIDAEEVAAVDAAVAFADASPFPDADEALAHLYADRTEGARS</sequence>
<evidence type="ECO:0000313" key="5">
    <source>
        <dbReference type="EMBL" id="MBB5626096.1"/>
    </source>
</evidence>
<dbReference type="RefSeq" id="WP_239139543.1">
    <property type="nucleotide sequence ID" value="NZ_BOOS01000038.1"/>
</dbReference>
<keyword evidence="6" id="KW-1185">Reference proteome</keyword>
<proteinExistence type="predicted"/>
<keyword evidence="3" id="KW-0786">Thiamine pyrophosphate</keyword>
<evidence type="ECO:0000313" key="6">
    <source>
        <dbReference type="Proteomes" id="UP000588112"/>
    </source>
</evidence>
<dbReference type="GO" id="GO:0004739">
    <property type="term" value="F:pyruvate dehydrogenase (acetyl-transferring) activity"/>
    <property type="evidence" value="ECO:0007669"/>
    <property type="project" value="UniProtKB-EC"/>
</dbReference>
<dbReference type="GO" id="GO:0000287">
    <property type="term" value="F:magnesium ion binding"/>
    <property type="evidence" value="ECO:0007669"/>
    <property type="project" value="UniProtKB-ARBA"/>
</dbReference>
<dbReference type="Gene3D" id="3.40.50.970">
    <property type="match status" value="1"/>
</dbReference>
<dbReference type="CDD" id="cd02000">
    <property type="entry name" value="TPP_E1_PDC_ADC_BCADC"/>
    <property type="match status" value="1"/>
</dbReference>
<keyword evidence="5" id="KW-0670">Pyruvate</keyword>
<dbReference type="SUPFAM" id="SSF52518">
    <property type="entry name" value="Thiamin diphosphate-binding fold (THDP-binding)"/>
    <property type="match status" value="1"/>
</dbReference>
<comment type="cofactor">
    <cofactor evidence="1">
        <name>thiamine diphosphate</name>
        <dbReference type="ChEBI" id="CHEBI:58937"/>
    </cofactor>
</comment>